<dbReference type="Pfam" id="PF13180">
    <property type="entry name" value="PDZ_2"/>
    <property type="match status" value="1"/>
</dbReference>
<dbReference type="Gene3D" id="2.40.10.120">
    <property type="match status" value="1"/>
</dbReference>
<keyword evidence="1" id="KW-0645">Protease</keyword>
<dbReference type="InterPro" id="IPR001478">
    <property type="entry name" value="PDZ"/>
</dbReference>
<keyword evidence="2" id="KW-0378">Hydrolase</keyword>
<dbReference type="InterPro" id="IPR001940">
    <property type="entry name" value="Peptidase_S1C"/>
</dbReference>
<organism evidence="4 5">
    <name type="scientific">Candidatus Harrisonbacteria bacterium CG10_big_fil_rev_8_21_14_0_10_42_17</name>
    <dbReference type="NCBI Taxonomy" id="1974584"/>
    <lineage>
        <taxon>Bacteria</taxon>
        <taxon>Candidatus Harrisoniibacteriota</taxon>
    </lineage>
</organism>
<dbReference type="SUPFAM" id="SSF50494">
    <property type="entry name" value="Trypsin-like serine proteases"/>
    <property type="match status" value="1"/>
</dbReference>
<protein>
    <recommendedName>
        <fullName evidence="3">PDZ domain-containing protein</fullName>
    </recommendedName>
</protein>
<evidence type="ECO:0000259" key="3">
    <source>
        <dbReference type="Pfam" id="PF13180"/>
    </source>
</evidence>
<dbReference type="Gene3D" id="2.30.42.10">
    <property type="match status" value="1"/>
</dbReference>
<reference evidence="5" key="1">
    <citation type="submission" date="2017-09" db="EMBL/GenBank/DDBJ databases">
        <title>Depth-based differentiation of microbial function through sediment-hosted aquifers and enrichment of novel symbionts in the deep terrestrial subsurface.</title>
        <authorList>
            <person name="Probst A.J."/>
            <person name="Ladd B."/>
            <person name="Jarett J.K."/>
            <person name="Geller-Mcgrath D.E."/>
            <person name="Sieber C.M.K."/>
            <person name="Emerson J.B."/>
            <person name="Anantharaman K."/>
            <person name="Thomas B.C."/>
            <person name="Malmstrom R."/>
            <person name="Stieglmeier M."/>
            <person name="Klingl A."/>
            <person name="Woyke T."/>
            <person name="Ryan C.M."/>
            <person name="Banfield J.F."/>
        </authorList>
    </citation>
    <scope>NUCLEOTIDE SEQUENCE [LARGE SCALE GENOMIC DNA]</scope>
</reference>
<dbReference type="PANTHER" id="PTHR43343">
    <property type="entry name" value="PEPTIDASE S12"/>
    <property type="match status" value="1"/>
</dbReference>
<dbReference type="CDD" id="cd06779">
    <property type="entry name" value="cpPDZ_Deg_HtrA-like"/>
    <property type="match status" value="1"/>
</dbReference>
<accession>A0A2M6WJ62</accession>
<dbReference type="GO" id="GO:0004252">
    <property type="term" value="F:serine-type endopeptidase activity"/>
    <property type="evidence" value="ECO:0007669"/>
    <property type="project" value="InterPro"/>
</dbReference>
<sequence>MQQEHSPIIDTVKNVMPSVVSITIAKSIKAIEKDIPPDMVPFLPLDKNHHLRVPKEMLNAHGMIKVGGGSGFLVSSDGIVVTNKHVVVDPRAEYTAVIDDGKHYTVEVLARDPIEDVAIVKLHSVSGSDALELPAVPLGDSHDIVLGQEVLAIGNALGLFKNTVSRGIISGLARAIQANADNDPRQPLQELRGLIQTDAAINPGNSGGPLVNLHGHAIGINAAIVYGAQNLSFAIPINAVKRDLKDLKIHGRIRRPLLGLRYVMIDEPLQRRLDLPVSEGALVFGSMPHAQAVIPESPAAKADVRERDIIVECDGQKITSDYTIQDALEEKEVGDTIHFTILRKKKTLKKKLVLTERK</sequence>
<comment type="caution">
    <text evidence="4">The sequence shown here is derived from an EMBL/GenBank/DDBJ whole genome shotgun (WGS) entry which is preliminary data.</text>
</comment>
<name>A0A2M6WJ62_9BACT</name>
<dbReference type="PANTHER" id="PTHR43343:SF3">
    <property type="entry name" value="PROTEASE DO-LIKE 8, CHLOROPLASTIC"/>
    <property type="match status" value="1"/>
</dbReference>
<dbReference type="AlphaFoldDB" id="A0A2M6WJ62"/>
<dbReference type="InterPro" id="IPR009003">
    <property type="entry name" value="Peptidase_S1_PA"/>
</dbReference>
<evidence type="ECO:0000256" key="1">
    <source>
        <dbReference type="ARBA" id="ARBA00022670"/>
    </source>
</evidence>
<feature type="domain" description="PDZ" evidence="3">
    <location>
        <begin position="258"/>
        <end position="349"/>
    </location>
</feature>
<dbReference type="PRINTS" id="PR00834">
    <property type="entry name" value="PROTEASES2C"/>
</dbReference>
<dbReference type="EMBL" id="PFBA01000006">
    <property type="protein sequence ID" value="PIT92827.1"/>
    <property type="molecule type" value="Genomic_DNA"/>
</dbReference>
<proteinExistence type="predicted"/>
<dbReference type="InterPro" id="IPR036034">
    <property type="entry name" value="PDZ_sf"/>
</dbReference>
<dbReference type="GO" id="GO:0006508">
    <property type="term" value="P:proteolysis"/>
    <property type="evidence" value="ECO:0007669"/>
    <property type="project" value="UniProtKB-KW"/>
</dbReference>
<dbReference type="Proteomes" id="UP000228635">
    <property type="component" value="Unassembled WGS sequence"/>
</dbReference>
<evidence type="ECO:0000313" key="5">
    <source>
        <dbReference type="Proteomes" id="UP000228635"/>
    </source>
</evidence>
<evidence type="ECO:0000256" key="2">
    <source>
        <dbReference type="ARBA" id="ARBA00022801"/>
    </source>
</evidence>
<gene>
    <name evidence="4" type="ORF">COU08_00385</name>
</gene>
<dbReference type="Pfam" id="PF13365">
    <property type="entry name" value="Trypsin_2"/>
    <property type="match status" value="1"/>
</dbReference>
<dbReference type="SUPFAM" id="SSF50156">
    <property type="entry name" value="PDZ domain-like"/>
    <property type="match status" value="1"/>
</dbReference>
<evidence type="ECO:0000313" key="4">
    <source>
        <dbReference type="EMBL" id="PIT92827.1"/>
    </source>
</evidence>
<dbReference type="InterPro" id="IPR051201">
    <property type="entry name" value="Chloro_Bact_Ser_Proteases"/>
</dbReference>